<protein>
    <recommendedName>
        <fullName evidence="5">DUF732 domain-containing protein</fullName>
    </recommendedName>
</protein>
<feature type="chain" id="PRO_5046045788" description="DUF732 domain-containing protein" evidence="2">
    <location>
        <begin position="39"/>
        <end position="155"/>
    </location>
</feature>
<dbReference type="EMBL" id="JBHSIS010000020">
    <property type="protein sequence ID" value="MFC4857905.1"/>
    <property type="molecule type" value="Genomic_DNA"/>
</dbReference>
<feature type="compositionally biased region" description="Low complexity" evidence="1">
    <location>
        <begin position="124"/>
        <end position="144"/>
    </location>
</feature>
<name>A0ABV9SC16_9PSEU</name>
<accession>A0ABV9SC16</accession>
<evidence type="ECO:0008006" key="5">
    <source>
        <dbReference type="Google" id="ProtNLM"/>
    </source>
</evidence>
<reference evidence="4" key="1">
    <citation type="journal article" date="2019" name="Int. J. Syst. Evol. Microbiol.">
        <title>The Global Catalogue of Microorganisms (GCM) 10K type strain sequencing project: providing services to taxonomists for standard genome sequencing and annotation.</title>
        <authorList>
            <consortium name="The Broad Institute Genomics Platform"/>
            <consortium name="The Broad Institute Genome Sequencing Center for Infectious Disease"/>
            <person name="Wu L."/>
            <person name="Ma J."/>
        </authorList>
    </citation>
    <scope>NUCLEOTIDE SEQUENCE [LARGE SCALE GENOMIC DNA]</scope>
    <source>
        <strain evidence="4">ZS-22-S1</strain>
    </source>
</reference>
<keyword evidence="4" id="KW-1185">Reference proteome</keyword>
<sequence>MTTSPHPTPPARRRSPWPWALAATVLVAAAVVATTALATGGTDSDDRSTAATSTTTGSARPGTGYDLSTPQAAAESFAAAAETGSGEELLELACVGRPACVREHAVDMSEAQLADARNTIRDGSTNSATTSTAPSSPRPSTAPNRTRRTSRTAPR</sequence>
<keyword evidence="2" id="KW-0732">Signal</keyword>
<dbReference type="RefSeq" id="WP_378059963.1">
    <property type="nucleotide sequence ID" value="NZ_JBHSIS010000020.1"/>
</dbReference>
<evidence type="ECO:0000256" key="2">
    <source>
        <dbReference type="SAM" id="SignalP"/>
    </source>
</evidence>
<evidence type="ECO:0000256" key="1">
    <source>
        <dbReference type="SAM" id="MobiDB-lite"/>
    </source>
</evidence>
<evidence type="ECO:0000313" key="3">
    <source>
        <dbReference type="EMBL" id="MFC4857905.1"/>
    </source>
</evidence>
<dbReference type="Proteomes" id="UP001595859">
    <property type="component" value="Unassembled WGS sequence"/>
</dbReference>
<feature type="region of interest" description="Disordered" evidence="1">
    <location>
        <begin position="37"/>
        <end position="70"/>
    </location>
</feature>
<organism evidence="3 4">
    <name type="scientific">Actinophytocola glycyrrhizae</name>
    <dbReference type="NCBI Taxonomy" id="2044873"/>
    <lineage>
        <taxon>Bacteria</taxon>
        <taxon>Bacillati</taxon>
        <taxon>Actinomycetota</taxon>
        <taxon>Actinomycetes</taxon>
        <taxon>Pseudonocardiales</taxon>
        <taxon>Pseudonocardiaceae</taxon>
    </lineage>
</organism>
<evidence type="ECO:0000313" key="4">
    <source>
        <dbReference type="Proteomes" id="UP001595859"/>
    </source>
</evidence>
<feature type="compositionally biased region" description="Basic residues" evidence="1">
    <location>
        <begin position="145"/>
        <end position="155"/>
    </location>
</feature>
<feature type="compositionally biased region" description="Low complexity" evidence="1">
    <location>
        <begin position="49"/>
        <end position="64"/>
    </location>
</feature>
<comment type="caution">
    <text evidence="3">The sequence shown here is derived from an EMBL/GenBank/DDBJ whole genome shotgun (WGS) entry which is preliminary data.</text>
</comment>
<gene>
    <name evidence="3" type="ORF">ACFPCV_30770</name>
</gene>
<feature type="signal peptide" evidence="2">
    <location>
        <begin position="1"/>
        <end position="38"/>
    </location>
</feature>
<proteinExistence type="predicted"/>
<feature type="region of interest" description="Disordered" evidence="1">
    <location>
        <begin position="113"/>
        <end position="155"/>
    </location>
</feature>